<name>A0A1W2FVR1_KIBAR</name>
<proteinExistence type="predicted"/>
<dbReference type="PRINTS" id="PR00344">
    <property type="entry name" value="BCTRLSENSOR"/>
</dbReference>
<dbReference type="Pfam" id="PF02518">
    <property type="entry name" value="HATPase_c"/>
    <property type="match status" value="1"/>
</dbReference>
<dbReference type="AlphaFoldDB" id="A0A1W2FVR1"/>
<dbReference type="SMART" id="SM00388">
    <property type="entry name" value="HisKA"/>
    <property type="match status" value="1"/>
</dbReference>
<dbReference type="RefSeq" id="WP_033390075.1">
    <property type="nucleotide sequence ID" value="NZ_FWXV01000012.1"/>
</dbReference>
<dbReference type="Proteomes" id="UP000192674">
    <property type="component" value="Unassembled WGS sequence"/>
</dbReference>
<dbReference type="InterPro" id="IPR004358">
    <property type="entry name" value="Sig_transdc_His_kin-like_C"/>
</dbReference>
<keyword evidence="7 14" id="KW-0418">Kinase</keyword>
<keyword evidence="6 11" id="KW-0812">Transmembrane</keyword>
<dbReference type="EC" id="2.7.13.3" evidence="3"/>
<accession>A0A1W2FVR1</accession>
<keyword evidence="8 11" id="KW-1133">Transmembrane helix</keyword>
<evidence type="ECO:0000259" key="12">
    <source>
        <dbReference type="PROSITE" id="PS50109"/>
    </source>
</evidence>
<dbReference type="GO" id="GO:0005886">
    <property type="term" value="C:plasma membrane"/>
    <property type="evidence" value="ECO:0007669"/>
    <property type="project" value="UniProtKB-SubCell"/>
</dbReference>
<sequence length="382" mass="41387">MTVRARIALLYGALFLVGGLVLVSAVYLLVRNDLTTQLSAAVTRVIPPEGPVTGATRGPSVHLGNTDEIAKISQETVLAKLLVVSLLALALLVVLAAVAGWWISGRVLRPVHRMSELARRLSSDTLHERIALKGPQDELKELADTLDGLLSRLQAAFESRRRFIANASHELRTPLTVQRVAAQVGLSDVTAEQHVHAREQILTANRRSERLIDGLLVLARSDLAMAQRKPVPLQDVVKSELAQHTRWATANDITVHTRLDDCFVQGDPVLLPQLVGNLVRNAIEHNTRPGEIEVSTDRAGRLRISNTGPIIAPEHLPALFEPFTRGDERTARGEGSGLGLSIVQSIVQAHEADLVVHARDGGGLDVEVSLAMAEPLPTGRRS</sequence>
<dbReference type="Gene3D" id="1.10.287.130">
    <property type="match status" value="1"/>
</dbReference>
<evidence type="ECO:0000256" key="6">
    <source>
        <dbReference type="ARBA" id="ARBA00022692"/>
    </source>
</evidence>
<dbReference type="InterPro" id="IPR003661">
    <property type="entry name" value="HisK_dim/P_dom"/>
</dbReference>
<evidence type="ECO:0000256" key="2">
    <source>
        <dbReference type="ARBA" id="ARBA00004236"/>
    </source>
</evidence>
<organism evidence="14 15">
    <name type="scientific">Kibdelosporangium aridum</name>
    <dbReference type="NCBI Taxonomy" id="2030"/>
    <lineage>
        <taxon>Bacteria</taxon>
        <taxon>Bacillati</taxon>
        <taxon>Actinomycetota</taxon>
        <taxon>Actinomycetes</taxon>
        <taxon>Pseudonocardiales</taxon>
        <taxon>Pseudonocardiaceae</taxon>
        <taxon>Kibdelosporangium</taxon>
    </lineage>
</organism>
<dbReference type="PANTHER" id="PTHR45436">
    <property type="entry name" value="SENSOR HISTIDINE KINASE YKOH"/>
    <property type="match status" value="1"/>
</dbReference>
<dbReference type="CDD" id="cd00082">
    <property type="entry name" value="HisKA"/>
    <property type="match status" value="1"/>
</dbReference>
<evidence type="ECO:0000256" key="5">
    <source>
        <dbReference type="ARBA" id="ARBA00022679"/>
    </source>
</evidence>
<evidence type="ECO:0000256" key="3">
    <source>
        <dbReference type="ARBA" id="ARBA00012438"/>
    </source>
</evidence>
<dbReference type="SMART" id="SM00387">
    <property type="entry name" value="HATPase_c"/>
    <property type="match status" value="1"/>
</dbReference>
<dbReference type="GO" id="GO:0000155">
    <property type="term" value="F:phosphorelay sensor kinase activity"/>
    <property type="evidence" value="ECO:0007669"/>
    <property type="project" value="InterPro"/>
</dbReference>
<dbReference type="Gene3D" id="3.30.565.10">
    <property type="entry name" value="Histidine kinase-like ATPase, C-terminal domain"/>
    <property type="match status" value="1"/>
</dbReference>
<evidence type="ECO:0000256" key="7">
    <source>
        <dbReference type="ARBA" id="ARBA00022777"/>
    </source>
</evidence>
<dbReference type="Pfam" id="PF00512">
    <property type="entry name" value="HisKA"/>
    <property type="match status" value="1"/>
</dbReference>
<evidence type="ECO:0000256" key="10">
    <source>
        <dbReference type="ARBA" id="ARBA00023136"/>
    </source>
</evidence>
<keyword evidence="4" id="KW-0597">Phosphoprotein</keyword>
<comment type="subcellular location">
    <subcellularLocation>
        <location evidence="2">Cell membrane</location>
    </subcellularLocation>
</comment>
<keyword evidence="9" id="KW-0902">Two-component regulatory system</keyword>
<evidence type="ECO:0000256" key="4">
    <source>
        <dbReference type="ARBA" id="ARBA00022553"/>
    </source>
</evidence>
<protein>
    <recommendedName>
        <fullName evidence="3">histidine kinase</fullName>
        <ecNumber evidence="3">2.7.13.3</ecNumber>
    </recommendedName>
</protein>
<dbReference type="OrthoDB" id="9786919at2"/>
<dbReference type="Gene3D" id="6.10.340.10">
    <property type="match status" value="1"/>
</dbReference>
<dbReference type="InterPro" id="IPR005467">
    <property type="entry name" value="His_kinase_dom"/>
</dbReference>
<evidence type="ECO:0000313" key="15">
    <source>
        <dbReference type="Proteomes" id="UP000192674"/>
    </source>
</evidence>
<evidence type="ECO:0000313" key="14">
    <source>
        <dbReference type="EMBL" id="SMD25995.1"/>
    </source>
</evidence>
<dbReference type="PROSITE" id="PS50109">
    <property type="entry name" value="HIS_KIN"/>
    <property type="match status" value="1"/>
</dbReference>
<dbReference type="CDD" id="cd06225">
    <property type="entry name" value="HAMP"/>
    <property type="match status" value="1"/>
</dbReference>
<evidence type="ECO:0000256" key="11">
    <source>
        <dbReference type="SAM" id="Phobius"/>
    </source>
</evidence>
<dbReference type="SUPFAM" id="SSF158472">
    <property type="entry name" value="HAMP domain-like"/>
    <property type="match status" value="1"/>
</dbReference>
<dbReference type="InterPro" id="IPR050428">
    <property type="entry name" value="TCS_sensor_his_kinase"/>
</dbReference>
<dbReference type="InterPro" id="IPR036890">
    <property type="entry name" value="HATPase_C_sf"/>
</dbReference>
<evidence type="ECO:0000256" key="1">
    <source>
        <dbReference type="ARBA" id="ARBA00000085"/>
    </source>
</evidence>
<dbReference type="SUPFAM" id="SSF47384">
    <property type="entry name" value="Homodimeric domain of signal transducing histidine kinase"/>
    <property type="match status" value="1"/>
</dbReference>
<evidence type="ECO:0000256" key="8">
    <source>
        <dbReference type="ARBA" id="ARBA00022989"/>
    </source>
</evidence>
<reference evidence="14 15" key="1">
    <citation type="submission" date="2017-04" db="EMBL/GenBank/DDBJ databases">
        <authorList>
            <person name="Afonso C.L."/>
            <person name="Miller P.J."/>
            <person name="Scott M.A."/>
            <person name="Spackman E."/>
            <person name="Goraichik I."/>
            <person name="Dimitrov K.M."/>
            <person name="Suarez D.L."/>
            <person name="Swayne D.E."/>
        </authorList>
    </citation>
    <scope>NUCLEOTIDE SEQUENCE [LARGE SCALE GENOMIC DNA]</scope>
    <source>
        <strain evidence="14 15">DSM 43828</strain>
    </source>
</reference>
<dbReference type="PROSITE" id="PS50885">
    <property type="entry name" value="HAMP"/>
    <property type="match status" value="1"/>
</dbReference>
<dbReference type="InterPro" id="IPR003660">
    <property type="entry name" value="HAMP_dom"/>
</dbReference>
<feature type="transmembrane region" description="Helical" evidence="11">
    <location>
        <begin position="7"/>
        <end position="30"/>
    </location>
</feature>
<dbReference type="InterPro" id="IPR036097">
    <property type="entry name" value="HisK_dim/P_sf"/>
</dbReference>
<dbReference type="PANTHER" id="PTHR45436:SF16">
    <property type="entry name" value="HISTIDINE KINASE"/>
    <property type="match status" value="1"/>
</dbReference>
<evidence type="ECO:0000259" key="13">
    <source>
        <dbReference type="PROSITE" id="PS50885"/>
    </source>
</evidence>
<feature type="domain" description="HAMP" evidence="13">
    <location>
        <begin position="105"/>
        <end position="158"/>
    </location>
</feature>
<feature type="transmembrane region" description="Helical" evidence="11">
    <location>
        <begin position="81"/>
        <end position="104"/>
    </location>
</feature>
<gene>
    <name evidence="14" type="ORF">SAMN05661093_09573</name>
</gene>
<comment type="catalytic activity">
    <reaction evidence="1">
        <text>ATP + protein L-histidine = ADP + protein N-phospho-L-histidine.</text>
        <dbReference type="EC" id="2.7.13.3"/>
    </reaction>
</comment>
<dbReference type="SUPFAM" id="SSF55874">
    <property type="entry name" value="ATPase domain of HSP90 chaperone/DNA topoisomerase II/histidine kinase"/>
    <property type="match status" value="1"/>
</dbReference>
<evidence type="ECO:0000256" key="9">
    <source>
        <dbReference type="ARBA" id="ARBA00023012"/>
    </source>
</evidence>
<dbReference type="EMBL" id="FWXV01000012">
    <property type="protein sequence ID" value="SMD25995.1"/>
    <property type="molecule type" value="Genomic_DNA"/>
</dbReference>
<feature type="domain" description="Histidine kinase" evidence="12">
    <location>
        <begin position="166"/>
        <end position="374"/>
    </location>
</feature>
<keyword evidence="5" id="KW-0808">Transferase</keyword>
<keyword evidence="10 11" id="KW-0472">Membrane</keyword>
<dbReference type="InterPro" id="IPR003594">
    <property type="entry name" value="HATPase_dom"/>
</dbReference>
<dbReference type="SMART" id="SM00304">
    <property type="entry name" value="HAMP"/>
    <property type="match status" value="1"/>
</dbReference>
<dbReference type="Pfam" id="PF00672">
    <property type="entry name" value="HAMP"/>
    <property type="match status" value="1"/>
</dbReference>
<keyword evidence="15" id="KW-1185">Reference proteome</keyword>